<comment type="caution">
    <text evidence="1">The sequence shown here is derived from an EMBL/GenBank/DDBJ whole genome shotgun (WGS) entry which is preliminary data.</text>
</comment>
<reference evidence="1 2" key="1">
    <citation type="submission" date="2024-10" db="EMBL/GenBank/DDBJ databases">
        <authorList>
            <person name="Ratan Roy A."/>
            <person name="Morales Sandoval P.H."/>
            <person name="De Los Santos Villalobos S."/>
            <person name="Chakraborty S."/>
            <person name="Mukherjee J."/>
        </authorList>
    </citation>
    <scope>NUCLEOTIDE SEQUENCE [LARGE SCALE GENOMIC DNA]</scope>
    <source>
        <strain evidence="1 2">S1</strain>
    </source>
</reference>
<dbReference type="RefSeq" id="WP_377968002.1">
    <property type="nucleotide sequence ID" value="NZ_JBHZOL010000106.1"/>
</dbReference>
<evidence type="ECO:0000313" key="2">
    <source>
        <dbReference type="Proteomes" id="UP001600165"/>
    </source>
</evidence>
<keyword evidence="2" id="KW-1185">Reference proteome</keyword>
<dbReference type="EMBL" id="JBHZOL010000106">
    <property type="protein sequence ID" value="MFE4108371.1"/>
    <property type="molecule type" value="Genomic_DNA"/>
</dbReference>
<name>A0ABW6IJG9_9CYAN</name>
<sequence length="150" mass="16656">MNGFVGVNTVETAEQLEALINTVLGSDRVYFLRWPHKVSGLCHSLPEGFPSPEGQVFDGDRELRWKVQGLGYSVLMLSTTELAKGFDSVGAAWEACDRPAHIYPSTETRFPQGIADRGINIEQRYFLDKKTAVVHFVALVAKQKKGNDNT</sequence>
<gene>
    <name evidence="1" type="ORF">ACFVKH_18975</name>
</gene>
<dbReference type="Proteomes" id="UP001600165">
    <property type="component" value="Unassembled WGS sequence"/>
</dbReference>
<accession>A0ABW6IJG9</accession>
<proteinExistence type="predicted"/>
<evidence type="ECO:0000313" key="1">
    <source>
        <dbReference type="EMBL" id="MFE4108371.1"/>
    </source>
</evidence>
<organism evidence="1 2">
    <name type="scientific">Almyronema epifaneia S1</name>
    <dbReference type="NCBI Taxonomy" id="2991925"/>
    <lineage>
        <taxon>Bacteria</taxon>
        <taxon>Bacillati</taxon>
        <taxon>Cyanobacteriota</taxon>
        <taxon>Cyanophyceae</taxon>
        <taxon>Nodosilineales</taxon>
        <taxon>Nodosilineaceae</taxon>
        <taxon>Almyronema</taxon>
        <taxon>Almyronema epifaneia</taxon>
    </lineage>
</organism>
<protein>
    <submittedName>
        <fullName evidence="1">Uncharacterized protein</fullName>
    </submittedName>
</protein>